<evidence type="ECO:0000313" key="2">
    <source>
        <dbReference type="Proteomes" id="UP001501842"/>
    </source>
</evidence>
<sequence>MTVTPPPGFKIDETVPHQARVWNYYLGGKDYYEADRVFGEQILQAYPATRDVARHTRGFLTRAIGHLTSEVGIRQFLDIGTGLPTAGNTHEIAQGIAPESRIVYVDNDPLVLVHAQALLTSTPEGACAYLDADAREPERLLERAAETLDFGRPIALSILGVLGMVWDDEEARDILRRLLEPLAPGSYLVLEDGTNTVDAEAAEEAEKIRDEEGGYHYKLRTPEQIALFFDGLELLEPGVVSVSHWRPEENPWGLPAEVDAYCGVALKK</sequence>
<reference evidence="1 2" key="1">
    <citation type="journal article" date="2019" name="Int. J. Syst. Evol. Microbiol.">
        <title>The Global Catalogue of Microorganisms (GCM) 10K type strain sequencing project: providing services to taxonomists for standard genome sequencing and annotation.</title>
        <authorList>
            <consortium name="The Broad Institute Genomics Platform"/>
            <consortium name="The Broad Institute Genome Sequencing Center for Infectious Disease"/>
            <person name="Wu L."/>
            <person name="Ma J."/>
        </authorList>
    </citation>
    <scope>NUCLEOTIDE SEQUENCE [LARGE SCALE GENOMIC DNA]</scope>
    <source>
        <strain evidence="1 2">JCM 8201</strain>
    </source>
</reference>
<keyword evidence="1" id="KW-0489">Methyltransferase</keyword>
<protein>
    <submittedName>
        <fullName evidence="1">SAM-dependent methyltransferase</fullName>
    </submittedName>
</protein>
<dbReference type="Proteomes" id="UP001501842">
    <property type="component" value="Unassembled WGS sequence"/>
</dbReference>
<name>A0ABN3UMN4_9ACTN</name>
<accession>A0ABN3UMN4</accession>
<dbReference type="CDD" id="cd02440">
    <property type="entry name" value="AdoMet_MTases"/>
    <property type="match status" value="1"/>
</dbReference>
<dbReference type="InterPro" id="IPR029063">
    <property type="entry name" value="SAM-dependent_MTases_sf"/>
</dbReference>
<organism evidence="1 2">
    <name type="scientific">Actinocorallia aurantiaca</name>
    <dbReference type="NCBI Taxonomy" id="46204"/>
    <lineage>
        <taxon>Bacteria</taxon>
        <taxon>Bacillati</taxon>
        <taxon>Actinomycetota</taxon>
        <taxon>Actinomycetes</taxon>
        <taxon>Streptosporangiales</taxon>
        <taxon>Thermomonosporaceae</taxon>
        <taxon>Actinocorallia</taxon>
    </lineage>
</organism>
<dbReference type="InterPro" id="IPR006764">
    <property type="entry name" value="SAM_dep_MeTrfase_SAV2177_type"/>
</dbReference>
<dbReference type="GO" id="GO:0008168">
    <property type="term" value="F:methyltransferase activity"/>
    <property type="evidence" value="ECO:0007669"/>
    <property type="project" value="UniProtKB-KW"/>
</dbReference>
<dbReference type="Pfam" id="PF04672">
    <property type="entry name" value="Methyltransf_19"/>
    <property type="match status" value="1"/>
</dbReference>
<dbReference type="EMBL" id="BAAATZ010000030">
    <property type="protein sequence ID" value="GAA2735817.1"/>
    <property type="molecule type" value="Genomic_DNA"/>
</dbReference>
<keyword evidence="2" id="KW-1185">Reference proteome</keyword>
<proteinExistence type="predicted"/>
<gene>
    <name evidence="1" type="ORF">GCM10010439_61570</name>
</gene>
<dbReference type="SUPFAM" id="SSF53335">
    <property type="entry name" value="S-adenosyl-L-methionine-dependent methyltransferases"/>
    <property type="match status" value="1"/>
</dbReference>
<dbReference type="PIRSF" id="PIRSF017393">
    <property type="entry name" value="MTase_SAV2177"/>
    <property type="match status" value="1"/>
</dbReference>
<comment type="caution">
    <text evidence="1">The sequence shown here is derived from an EMBL/GenBank/DDBJ whole genome shotgun (WGS) entry which is preliminary data.</text>
</comment>
<dbReference type="GO" id="GO:0032259">
    <property type="term" value="P:methylation"/>
    <property type="evidence" value="ECO:0007669"/>
    <property type="project" value="UniProtKB-KW"/>
</dbReference>
<evidence type="ECO:0000313" key="1">
    <source>
        <dbReference type="EMBL" id="GAA2735817.1"/>
    </source>
</evidence>
<keyword evidence="1" id="KW-0808">Transferase</keyword>
<dbReference type="Gene3D" id="3.40.50.150">
    <property type="entry name" value="Vaccinia Virus protein VP39"/>
    <property type="match status" value="1"/>
</dbReference>